<dbReference type="OrthoDB" id="408743at2759"/>
<dbReference type="SUPFAM" id="SSF51197">
    <property type="entry name" value="Clavaminate synthase-like"/>
    <property type="match status" value="1"/>
</dbReference>
<organism evidence="3 4">
    <name type="scientific">Ambrosiozyma monospora</name>
    <name type="common">Yeast</name>
    <name type="synonym">Endomycopsis monosporus</name>
    <dbReference type="NCBI Taxonomy" id="43982"/>
    <lineage>
        <taxon>Eukaryota</taxon>
        <taxon>Fungi</taxon>
        <taxon>Dikarya</taxon>
        <taxon>Ascomycota</taxon>
        <taxon>Saccharomycotina</taxon>
        <taxon>Pichiomycetes</taxon>
        <taxon>Pichiales</taxon>
        <taxon>Pichiaceae</taxon>
        <taxon>Ambrosiozyma</taxon>
    </lineage>
</organism>
<evidence type="ECO:0000259" key="2">
    <source>
        <dbReference type="Pfam" id="PF02668"/>
    </source>
</evidence>
<evidence type="ECO:0000313" key="3">
    <source>
        <dbReference type="EMBL" id="GME80942.1"/>
    </source>
</evidence>
<protein>
    <submittedName>
        <fullName evidence="3">Unnamed protein product</fullName>
    </submittedName>
</protein>
<dbReference type="EMBL" id="BSXU01014486">
    <property type="protein sequence ID" value="GME80942.1"/>
    <property type="molecule type" value="Genomic_DNA"/>
</dbReference>
<dbReference type="Proteomes" id="UP001165063">
    <property type="component" value="Unassembled WGS sequence"/>
</dbReference>
<comment type="caution">
    <text evidence="3">The sequence shown here is derived from an EMBL/GenBank/DDBJ whole genome shotgun (WGS) entry which is preliminary data.</text>
</comment>
<reference evidence="3" key="1">
    <citation type="submission" date="2023-04" db="EMBL/GenBank/DDBJ databases">
        <title>Ambrosiozyma monospora NBRC 1965.</title>
        <authorList>
            <person name="Ichikawa N."/>
            <person name="Sato H."/>
            <person name="Tonouchi N."/>
        </authorList>
    </citation>
    <scope>NUCLEOTIDE SEQUENCE</scope>
    <source>
        <strain evidence="3">NBRC 1965</strain>
    </source>
</reference>
<name>A0A9W6WKS9_AMBMO</name>
<evidence type="ECO:0000256" key="1">
    <source>
        <dbReference type="ARBA" id="ARBA00023002"/>
    </source>
</evidence>
<evidence type="ECO:0000313" key="4">
    <source>
        <dbReference type="Proteomes" id="UP001165063"/>
    </source>
</evidence>
<keyword evidence="4" id="KW-1185">Reference proteome</keyword>
<sequence length="214" mass="24613">MEVSCLRVWPLNSENNTSWRDKYTFGRNIVGCDNNEEEEDDDGNDNGYERFAWKVESLESQKLEAAKIVSAKVSPFFEWDSNDNLVVHQHTKVIKSYEGGEGDDGGARTYPVVFSSLPTFYAGITRTNRLQGKTDLIRYGDSETEYIANDLLDLILDTSIEIQYLHEWQEGDMVIVDNYQVSHGREPWSHGERKVLVSMWDKKDKGVFVDQNEV</sequence>
<dbReference type="AlphaFoldDB" id="A0A9W6WKS9"/>
<feature type="domain" description="TauD/TfdA-like" evidence="2">
    <location>
        <begin position="143"/>
        <end position="199"/>
    </location>
</feature>
<dbReference type="Gene3D" id="3.60.130.10">
    <property type="entry name" value="Clavaminate synthase-like"/>
    <property type="match status" value="1"/>
</dbReference>
<dbReference type="InterPro" id="IPR042098">
    <property type="entry name" value="TauD-like_sf"/>
</dbReference>
<dbReference type="Pfam" id="PF02668">
    <property type="entry name" value="TauD"/>
    <property type="match status" value="1"/>
</dbReference>
<gene>
    <name evidence="3" type="ORF">Amon01_000992800</name>
</gene>
<dbReference type="InterPro" id="IPR003819">
    <property type="entry name" value="TauD/TfdA-like"/>
</dbReference>
<proteinExistence type="predicted"/>
<accession>A0A9W6WKS9</accession>
<dbReference type="GO" id="GO:0016491">
    <property type="term" value="F:oxidoreductase activity"/>
    <property type="evidence" value="ECO:0007669"/>
    <property type="project" value="UniProtKB-KW"/>
</dbReference>
<keyword evidence="1" id="KW-0560">Oxidoreductase</keyword>